<feature type="domain" description="Nucleolus and neural progenitor protein-like N-terminal" evidence="1">
    <location>
        <begin position="7"/>
        <end position="191"/>
    </location>
</feature>
<protein>
    <submittedName>
        <fullName evidence="3">Uncharacterized protein LOC117567286</fullName>
    </submittedName>
</protein>
<dbReference type="InterPro" id="IPR052835">
    <property type="entry name" value="Nepro"/>
</dbReference>
<proteinExistence type="predicted"/>
<name>A0A6P8Y231_DROAB</name>
<dbReference type="PANTHER" id="PTHR34761">
    <property type="entry name" value="NUCLEOLUS AND NEURAL PROGENITOR PROTEIN"/>
    <property type="match status" value="1"/>
</dbReference>
<dbReference type="AlphaFoldDB" id="A0A6P8Y231"/>
<organism evidence="2 3">
    <name type="scientific">Drosophila albomicans</name>
    <name type="common">Fruit fly</name>
    <dbReference type="NCBI Taxonomy" id="7291"/>
    <lineage>
        <taxon>Eukaryota</taxon>
        <taxon>Metazoa</taxon>
        <taxon>Ecdysozoa</taxon>
        <taxon>Arthropoda</taxon>
        <taxon>Hexapoda</taxon>
        <taxon>Insecta</taxon>
        <taxon>Pterygota</taxon>
        <taxon>Neoptera</taxon>
        <taxon>Endopterygota</taxon>
        <taxon>Diptera</taxon>
        <taxon>Brachycera</taxon>
        <taxon>Muscomorpha</taxon>
        <taxon>Ephydroidea</taxon>
        <taxon>Drosophilidae</taxon>
        <taxon>Drosophila</taxon>
    </lineage>
</organism>
<dbReference type="GeneID" id="117567286"/>
<evidence type="ECO:0000313" key="2">
    <source>
        <dbReference type="Proteomes" id="UP000515160"/>
    </source>
</evidence>
<accession>A0A6P8Y231</accession>
<dbReference type="Proteomes" id="UP000515160">
    <property type="component" value="Chromosome 3"/>
</dbReference>
<evidence type="ECO:0000259" key="1">
    <source>
        <dbReference type="Pfam" id="PF14780"/>
    </source>
</evidence>
<keyword evidence="2" id="KW-1185">Reference proteome</keyword>
<dbReference type="PANTHER" id="PTHR34761:SF1">
    <property type="entry name" value="NUCLEOLUS AND NEURAL PROGENITOR PROTEIN"/>
    <property type="match status" value="1"/>
</dbReference>
<dbReference type="InterPro" id="IPR027951">
    <property type="entry name" value="Nepro_N"/>
</dbReference>
<sequence length="344" mass="39408">MASLCFWNDFELKKPPLVTIQVEDTGFAKHVFVLINRYLQQVSTSNAQEFNQTAALIGRLIARRQNSFHNMPGFRAVCKLNTALCRLLRLDLARDLEHFRGALPDVCDDQLSGEMPTRSSFEYILVRLLSFYHLHERIRECCLSAAKYFGQLLRNNNFMEFITVLLAAMAKIHNLSKLQTNNCAQLYNKLLPQRSHFPVVEKHKFLNDEWKLPTQLQVIKLNKTASPREETTSSLAQASKVVTKVDKAKQKAKSDVGTVVSRKQPKTDIKESSFQVDSLTTVEDVKQFIVRESKVRKQSPDSCITKAIQHHEWLSAKTIFESKLKAKEPAKALNIFRKFIGNKL</sequence>
<dbReference type="OrthoDB" id="9899341at2759"/>
<gene>
    <name evidence="3" type="primary">LOC117567286</name>
</gene>
<dbReference type="Pfam" id="PF14780">
    <property type="entry name" value="NEPRO_N"/>
    <property type="match status" value="1"/>
</dbReference>
<reference evidence="3" key="1">
    <citation type="submission" date="2025-08" db="UniProtKB">
        <authorList>
            <consortium name="RefSeq"/>
        </authorList>
    </citation>
    <scope>IDENTIFICATION</scope>
    <source>
        <strain evidence="3">15112-1751.03</strain>
        <tissue evidence="3">Whole Adult</tissue>
    </source>
</reference>
<dbReference type="RefSeq" id="XP_034103047.1">
    <property type="nucleotide sequence ID" value="XM_034247156.2"/>
</dbReference>
<dbReference type="GO" id="GO:0045747">
    <property type="term" value="P:positive regulation of Notch signaling pathway"/>
    <property type="evidence" value="ECO:0007669"/>
    <property type="project" value="TreeGrafter"/>
</dbReference>
<dbReference type="GO" id="GO:0005634">
    <property type="term" value="C:nucleus"/>
    <property type="evidence" value="ECO:0007669"/>
    <property type="project" value="TreeGrafter"/>
</dbReference>
<evidence type="ECO:0000313" key="3">
    <source>
        <dbReference type="RefSeq" id="XP_034103047.1"/>
    </source>
</evidence>